<name>A0A9Q0AMX2_9PEZI</name>
<evidence type="ECO:0000313" key="1">
    <source>
        <dbReference type="EMBL" id="KAI1873352.1"/>
    </source>
</evidence>
<sequence length="146" mass="16763">MSSTTNADATTKKTFPKEVVTETEDFIQDILEILDEVAVPVESQFEAYRAIGHIVFVFAKKATALVGVDTTDWFDENGVNQSRAYRDSFEKNGVSEDAMDDVCHFETSFRELWEEVSAETQDALFDLWHEFWYKLREIDTEAMARG</sequence>
<gene>
    <name evidence="1" type="ORF">JX265_004974</name>
</gene>
<keyword evidence="2" id="KW-1185">Reference proteome</keyword>
<dbReference type="AlphaFoldDB" id="A0A9Q0AMX2"/>
<protein>
    <submittedName>
        <fullName evidence="1">Uncharacterized protein</fullName>
    </submittedName>
</protein>
<organism evidence="1 2">
    <name type="scientific">Neoarthrinium moseri</name>
    <dbReference type="NCBI Taxonomy" id="1658444"/>
    <lineage>
        <taxon>Eukaryota</taxon>
        <taxon>Fungi</taxon>
        <taxon>Dikarya</taxon>
        <taxon>Ascomycota</taxon>
        <taxon>Pezizomycotina</taxon>
        <taxon>Sordariomycetes</taxon>
        <taxon>Xylariomycetidae</taxon>
        <taxon>Amphisphaeriales</taxon>
        <taxon>Apiosporaceae</taxon>
        <taxon>Neoarthrinium</taxon>
    </lineage>
</organism>
<evidence type="ECO:0000313" key="2">
    <source>
        <dbReference type="Proteomes" id="UP000829685"/>
    </source>
</evidence>
<proteinExistence type="predicted"/>
<accession>A0A9Q0AMX2</accession>
<dbReference type="EMBL" id="JAFIMR010000010">
    <property type="protein sequence ID" value="KAI1873352.1"/>
    <property type="molecule type" value="Genomic_DNA"/>
</dbReference>
<comment type="caution">
    <text evidence="1">The sequence shown here is derived from an EMBL/GenBank/DDBJ whole genome shotgun (WGS) entry which is preliminary data.</text>
</comment>
<dbReference type="Proteomes" id="UP000829685">
    <property type="component" value="Unassembled WGS sequence"/>
</dbReference>
<reference evidence="1" key="1">
    <citation type="submission" date="2021-03" db="EMBL/GenBank/DDBJ databases">
        <title>Revisited historic fungal species revealed as producer of novel bioactive compounds through whole genome sequencing and comparative genomics.</title>
        <authorList>
            <person name="Vignolle G.A."/>
            <person name="Hochenegger N."/>
            <person name="Mach R.L."/>
            <person name="Mach-Aigner A.R."/>
            <person name="Javad Rahimi M."/>
            <person name="Salim K.A."/>
            <person name="Chan C.M."/>
            <person name="Lim L.B.L."/>
            <person name="Cai F."/>
            <person name="Druzhinina I.S."/>
            <person name="U'Ren J.M."/>
            <person name="Derntl C."/>
        </authorList>
    </citation>
    <scope>NUCLEOTIDE SEQUENCE</scope>
    <source>
        <strain evidence="1">TUCIM 5799</strain>
    </source>
</reference>